<reference evidence="1 2" key="1">
    <citation type="submission" date="2024-04" db="EMBL/GenBank/DDBJ databases">
        <title>Tritrichomonas musculus Genome.</title>
        <authorList>
            <person name="Alves-Ferreira E."/>
            <person name="Grigg M."/>
            <person name="Lorenzi H."/>
            <person name="Galac M."/>
        </authorList>
    </citation>
    <scope>NUCLEOTIDE SEQUENCE [LARGE SCALE GENOMIC DNA]</scope>
    <source>
        <strain evidence="1 2">EAF2021</strain>
    </source>
</reference>
<evidence type="ECO:0000313" key="2">
    <source>
        <dbReference type="Proteomes" id="UP001470230"/>
    </source>
</evidence>
<dbReference type="Proteomes" id="UP001470230">
    <property type="component" value="Unassembled WGS sequence"/>
</dbReference>
<evidence type="ECO:0008006" key="3">
    <source>
        <dbReference type="Google" id="ProtNLM"/>
    </source>
</evidence>
<keyword evidence="2" id="KW-1185">Reference proteome</keyword>
<comment type="caution">
    <text evidence="1">The sequence shown here is derived from an EMBL/GenBank/DDBJ whole genome shotgun (WGS) entry which is preliminary data.</text>
</comment>
<dbReference type="EMBL" id="JAPFFF010000008">
    <property type="protein sequence ID" value="KAK8884765.1"/>
    <property type="molecule type" value="Genomic_DNA"/>
</dbReference>
<proteinExistence type="predicted"/>
<accession>A0ABR2K3V4</accession>
<name>A0ABR2K3V4_9EUKA</name>
<evidence type="ECO:0000313" key="1">
    <source>
        <dbReference type="EMBL" id="KAK8884765.1"/>
    </source>
</evidence>
<protein>
    <recommendedName>
        <fullName evidence="3">BACON domain-containing protein</fullName>
    </recommendedName>
</protein>
<gene>
    <name evidence="1" type="ORF">M9Y10_043885</name>
</gene>
<organism evidence="1 2">
    <name type="scientific">Tritrichomonas musculus</name>
    <dbReference type="NCBI Taxonomy" id="1915356"/>
    <lineage>
        <taxon>Eukaryota</taxon>
        <taxon>Metamonada</taxon>
        <taxon>Parabasalia</taxon>
        <taxon>Tritrichomonadida</taxon>
        <taxon>Tritrichomonadidae</taxon>
        <taxon>Tritrichomonas</taxon>
    </lineage>
</organism>
<sequence length="278" mass="31470">MSEAVLQHFNSIDEKVRSEQIGIEEAAAQIENLDFNSLSFDEIQVVEDADWIPDRLYVKIMRSWMKNQERNMNHIISYLTMTNSVGKDQMVSFVDAVFKPQNALSLEIDNIFEKIATGGGNREYTSPVSLGLIKVESPVDFPAEAFKLHNIFSGNPAKFFKSIAKPKASFMIELPPYMKVILKSYKIRSPPQFKGPKSWIIQAQNEQGVWIDIATEKNTTELNAQNSEATFQVTSTSDVAYSSFQFINLELTHDNSYALTISSFDISGIVILKSNRKY</sequence>